<gene>
    <name evidence="2" type="ORF">C8A05DRAFT_33045</name>
</gene>
<dbReference type="Gene3D" id="3.90.1200.10">
    <property type="match status" value="1"/>
</dbReference>
<name>A0AAN6MNR5_9PEZI</name>
<dbReference type="InterPro" id="IPR051678">
    <property type="entry name" value="AGP_Transferase"/>
</dbReference>
<dbReference type="PANTHER" id="PTHR21310">
    <property type="entry name" value="AMINOGLYCOSIDE PHOSPHOTRANSFERASE-RELATED-RELATED"/>
    <property type="match status" value="1"/>
</dbReference>
<dbReference type="AlphaFoldDB" id="A0AAN6MNR5"/>
<evidence type="ECO:0000313" key="2">
    <source>
        <dbReference type="EMBL" id="KAK3903233.1"/>
    </source>
</evidence>
<dbReference type="InterPro" id="IPR002575">
    <property type="entry name" value="Aminoglycoside_PTrfase"/>
</dbReference>
<reference evidence="2" key="2">
    <citation type="submission" date="2023-05" db="EMBL/GenBank/DDBJ databases">
        <authorList>
            <consortium name="Lawrence Berkeley National Laboratory"/>
            <person name="Steindorff A."/>
            <person name="Hensen N."/>
            <person name="Bonometti L."/>
            <person name="Westerberg I."/>
            <person name="Brannstrom I.O."/>
            <person name="Guillou S."/>
            <person name="Cros-Aarteil S."/>
            <person name="Calhoun S."/>
            <person name="Haridas S."/>
            <person name="Kuo A."/>
            <person name="Mondo S."/>
            <person name="Pangilinan J."/>
            <person name="Riley R."/>
            <person name="Labutti K."/>
            <person name="Andreopoulos B."/>
            <person name="Lipzen A."/>
            <person name="Chen C."/>
            <person name="Yanf M."/>
            <person name="Daum C."/>
            <person name="Ng V."/>
            <person name="Clum A."/>
            <person name="Ohm R."/>
            <person name="Martin F."/>
            <person name="Silar P."/>
            <person name="Natvig D."/>
            <person name="Lalanne C."/>
            <person name="Gautier V."/>
            <person name="Ament-Velasquez S.L."/>
            <person name="Kruys A."/>
            <person name="Hutchinson M.I."/>
            <person name="Powell A.J."/>
            <person name="Barry K."/>
            <person name="Miller A.N."/>
            <person name="Grigoriev I.V."/>
            <person name="Debuchy R."/>
            <person name="Gladieux P."/>
            <person name="Thoren M.H."/>
            <person name="Johannesson H."/>
        </authorList>
    </citation>
    <scope>NUCLEOTIDE SEQUENCE</scope>
    <source>
        <strain evidence="2">CBS 103.79</strain>
    </source>
</reference>
<dbReference type="CDD" id="cd05120">
    <property type="entry name" value="APH_ChoK_like"/>
    <property type="match status" value="1"/>
</dbReference>
<comment type="caution">
    <text evidence="2">The sequence shown here is derived from an EMBL/GenBank/DDBJ whole genome shotgun (WGS) entry which is preliminary data.</text>
</comment>
<reference evidence="2" key="1">
    <citation type="journal article" date="2023" name="Mol. Phylogenet. Evol.">
        <title>Genome-scale phylogeny and comparative genomics of the fungal order Sordariales.</title>
        <authorList>
            <person name="Hensen N."/>
            <person name="Bonometti L."/>
            <person name="Westerberg I."/>
            <person name="Brannstrom I.O."/>
            <person name="Guillou S."/>
            <person name="Cros-Aarteil S."/>
            <person name="Calhoun S."/>
            <person name="Haridas S."/>
            <person name="Kuo A."/>
            <person name="Mondo S."/>
            <person name="Pangilinan J."/>
            <person name="Riley R."/>
            <person name="LaButti K."/>
            <person name="Andreopoulos B."/>
            <person name="Lipzen A."/>
            <person name="Chen C."/>
            <person name="Yan M."/>
            <person name="Daum C."/>
            <person name="Ng V."/>
            <person name="Clum A."/>
            <person name="Steindorff A."/>
            <person name="Ohm R.A."/>
            <person name="Martin F."/>
            <person name="Silar P."/>
            <person name="Natvig D.O."/>
            <person name="Lalanne C."/>
            <person name="Gautier V."/>
            <person name="Ament-Velasquez S.L."/>
            <person name="Kruys A."/>
            <person name="Hutchinson M.I."/>
            <person name="Powell A.J."/>
            <person name="Barry K."/>
            <person name="Miller A.N."/>
            <person name="Grigoriev I.V."/>
            <person name="Debuchy R."/>
            <person name="Gladieux P."/>
            <person name="Hiltunen Thoren M."/>
            <person name="Johannesson H."/>
        </authorList>
    </citation>
    <scope>NUCLEOTIDE SEQUENCE</scope>
    <source>
        <strain evidence="2">CBS 103.79</strain>
    </source>
</reference>
<dbReference type="Pfam" id="PF01636">
    <property type="entry name" value="APH"/>
    <property type="match status" value="1"/>
</dbReference>
<organism evidence="2 3">
    <name type="scientific">Staphylotrichum tortipilum</name>
    <dbReference type="NCBI Taxonomy" id="2831512"/>
    <lineage>
        <taxon>Eukaryota</taxon>
        <taxon>Fungi</taxon>
        <taxon>Dikarya</taxon>
        <taxon>Ascomycota</taxon>
        <taxon>Pezizomycotina</taxon>
        <taxon>Sordariomycetes</taxon>
        <taxon>Sordariomycetidae</taxon>
        <taxon>Sordariales</taxon>
        <taxon>Chaetomiaceae</taxon>
        <taxon>Staphylotrichum</taxon>
    </lineage>
</organism>
<feature type="domain" description="Aminoglycoside phosphotransferase" evidence="1">
    <location>
        <begin position="160"/>
        <end position="231"/>
    </location>
</feature>
<protein>
    <submittedName>
        <fullName evidence="2">Kinase-like domain-containing protein</fullName>
    </submittedName>
</protein>
<sequence>MHFSTQSSSVNRLRIDTDINQAHKHPMAMVLSHYGQAEQRLSPTSDPPDDVRDTWRTWERCVVIKKHSIVKSERRADEFPRLPSGKILRPWWAQERLRNEAATLKSVAANTTIPVPDCQLYTRDGLLHLEMARIVNGVLLLDVEPGKRAAAVRAVDNYIGSVDAALPVFPPSRIYDLDRRVWPRVSRDCDEFVLCHNDLAPQNIFVDPDTFRIVGIIDWEFAGYFPPSFELPLWKEFERDARKKLYDDARPRDLGVFGFGVDDLRDDRASSP</sequence>
<dbReference type="EMBL" id="MU855461">
    <property type="protein sequence ID" value="KAK3903233.1"/>
    <property type="molecule type" value="Genomic_DNA"/>
</dbReference>
<dbReference type="InterPro" id="IPR011009">
    <property type="entry name" value="Kinase-like_dom_sf"/>
</dbReference>
<keyword evidence="3" id="KW-1185">Reference proteome</keyword>
<proteinExistence type="predicted"/>
<dbReference type="GO" id="GO:0016301">
    <property type="term" value="F:kinase activity"/>
    <property type="evidence" value="ECO:0007669"/>
    <property type="project" value="UniProtKB-KW"/>
</dbReference>
<keyword evidence="2" id="KW-0808">Transferase</keyword>
<dbReference type="SUPFAM" id="SSF56112">
    <property type="entry name" value="Protein kinase-like (PK-like)"/>
    <property type="match status" value="1"/>
</dbReference>
<evidence type="ECO:0000259" key="1">
    <source>
        <dbReference type="Pfam" id="PF01636"/>
    </source>
</evidence>
<keyword evidence="2" id="KW-0418">Kinase</keyword>
<evidence type="ECO:0000313" key="3">
    <source>
        <dbReference type="Proteomes" id="UP001303889"/>
    </source>
</evidence>
<dbReference type="Proteomes" id="UP001303889">
    <property type="component" value="Unassembled WGS sequence"/>
</dbReference>
<accession>A0AAN6MNR5</accession>